<proteinExistence type="predicted"/>
<evidence type="ECO:0000313" key="2">
    <source>
        <dbReference type="EMBL" id="UPV75988.1"/>
    </source>
</evidence>
<organism evidence="2 3">
    <name type="scientific">Halorussus limi</name>
    <dbReference type="NCBI Taxonomy" id="2938695"/>
    <lineage>
        <taxon>Archaea</taxon>
        <taxon>Methanobacteriati</taxon>
        <taxon>Methanobacteriota</taxon>
        <taxon>Stenosarchaea group</taxon>
        <taxon>Halobacteria</taxon>
        <taxon>Halobacteriales</taxon>
        <taxon>Haladaptataceae</taxon>
        <taxon>Halorussus</taxon>
    </lineage>
</organism>
<keyword evidence="2" id="KW-0436">Ligase</keyword>
<evidence type="ECO:0000259" key="1">
    <source>
        <dbReference type="Pfam" id="PF09414"/>
    </source>
</evidence>
<dbReference type="EMBL" id="CP096659">
    <property type="protein sequence ID" value="UPV75988.1"/>
    <property type="molecule type" value="Genomic_DNA"/>
</dbReference>
<reference evidence="2 3" key="1">
    <citation type="submission" date="2022-04" db="EMBL/GenBank/DDBJ databases">
        <title>Diverse halophilic archaea isolated from saline environments.</title>
        <authorList>
            <person name="Cui H.-L."/>
        </authorList>
    </citation>
    <scope>NUCLEOTIDE SEQUENCE [LARGE SCALE GENOMIC DNA]</scope>
    <source>
        <strain evidence="2 3">XZYJT49</strain>
    </source>
</reference>
<accession>A0A8U0HYJ0</accession>
<dbReference type="Gene3D" id="3.30.470.30">
    <property type="entry name" value="DNA ligase/mRNA capping enzyme"/>
    <property type="match status" value="1"/>
</dbReference>
<dbReference type="AlphaFoldDB" id="A0A8U0HYJ0"/>
<dbReference type="SUPFAM" id="SSF56091">
    <property type="entry name" value="DNA ligase/mRNA capping enzyme, catalytic domain"/>
    <property type="match status" value="1"/>
</dbReference>
<dbReference type="Pfam" id="PF09414">
    <property type="entry name" value="RNA_ligase"/>
    <property type="match status" value="1"/>
</dbReference>
<evidence type="ECO:0000313" key="3">
    <source>
        <dbReference type="Proteomes" id="UP000830729"/>
    </source>
</evidence>
<dbReference type="Proteomes" id="UP000830729">
    <property type="component" value="Chromosome"/>
</dbReference>
<dbReference type="GeneID" id="72185130"/>
<feature type="domain" description="RNA ligase" evidence="1">
    <location>
        <begin position="22"/>
        <end position="178"/>
    </location>
</feature>
<keyword evidence="3" id="KW-1185">Reference proteome</keyword>
<name>A0A8U0HYJ0_9EURY</name>
<dbReference type="RefSeq" id="WP_248652025.1">
    <property type="nucleotide sequence ID" value="NZ_CP096659.1"/>
</dbReference>
<gene>
    <name evidence="2" type="ORF">M0R89_07985</name>
</gene>
<dbReference type="InterPro" id="IPR021122">
    <property type="entry name" value="RNA_ligase_dom_REL/Rnl2"/>
</dbReference>
<sequence>MKQYPGVPRADEAPPELFESGHLWLQEQIDGAHLRFRLRESGLLQFGDRTRTLDADETPLPYRRAVRHVRESFDREALRNTVADVSSVVFFGEATVRRAVDYDWARTPAFLGFDVWDAADERFLPPDSVERIFDRLGLRAVDAFQKEVRAVDFDPASYEIPNSAWYDGPAAGVVVRNKTGGRAAILHPEYRAWREESDPATAPADELAERYVTRRRVERVAEELDADGRAAGFDAVFERLIEAIAREEYHRLFHERAAVDLRAFRSAAAARTQELLNDRE</sequence>
<dbReference type="GO" id="GO:0016874">
    <property type="term" value="F:ligase activity"/>
    <property type="evidence" value="ECO:0007669"/>
    <property type="project" value="UniProtKB-KW"/>
</dbReference>
<protein>
    <submittedName>
        <fullName evidence="2">RNA ligase family protein</fullName>
    </submittedName>
</protein>
<dbReference type="KEGG" id="halx:M0R89_07985"/>